<proteinExistence type="predicted"/>
<sequence>MHLNNMFPIIQTEIERMDFSFEEIHYKALLEKEYRFIVEHQEALRKRAYELYQAVLKGDAFYSRVSNDFVQLESNYRNFNK</sequence>
<keyword evidence="2" id="KW-1185">Reference proteome</keyword>
<comment type="caution">
    <text evidence="1">The sequence shown here is derived from an EMBL/GenBank/DDBJ whole genome shotgun (WGS) entry which is preliminary data.</text>
</comment>
<gene>
    <name evidence="1" type="ORF">JFN88_03860</name>
</gene>
<reference evidence="1" key="1">
    <citation type="submission" date="2020-12" db="EMBL/GenBank/DDBJ databases">
        <authorList>
            <person name="Huq M.A."/>
        </authorList>
    </citation>
    <scope>NUCLEOTIDE SEQUENCE</scope>
    <source>
        <strain evidence="1">MAHUQ-46</strain>
    </source>
</reference>
<dbReference type="AlphaFoldDB" id="A0A934MP30"/>
<evidence type="ECO:0000313" key="1">
    <source>
        <dbReference type="EMBL" id="MBJ6360458.1"/>
    </source>
</evidence>
<dbReference type="GO" id="GO:0003723">
    <property type="term" value="F:RNA binding"/>
    <property type="evidence" value="ECO:0007669"/>
    <property type="project" value="InterPro"/>
</dbReference>
<dbReference type="Pfam" id="PF13958">
    <property type="entry name" value="ToxN_toxin"/>
    <property type="match status" value="1"/>
</dbReference>
<organism evidence="1 2">
    <name type="scientific">Paenibacillus roseus</name>
    <dbReference type="NCBI Taxonomy" id="2798579"/>
    <lineage>
        <taxon>Bacteria</taxon>
        <taxon>Bacillati</taxon>
        <taxon>Bacillota</taxon>
        <taxon>Bacilli</taxon>
        <taxon>Bacillales</taxon>
        <taxon>Paenibacillaceae</taxon>
        <taxon>Paenibacillus</taxon>
    </lineage>
</organism>
<dbReference type="Proteomes" id="UP000640274">
    <property type="component" value="Unassembled WGS sequence"/>
</dbReference>
<accession>A0A934MP30</accession>
<evidence type="ECO:0000313" key="2">
    <source>
        <dbReference type="Proteomes" id="UP000640274"/>
    </source>
</evidence>
<protein>
    <submittedName>
        <fullName evidence="1">Type III toxin-antitoxin system ToxN/AbiQ family toxin</fullName>
    </submittedName>
</protein>
<dbReference type="Gene3D" id="3.10.129.130">
    <property type="match status" value="1"/>
</dbReference>
<dbReference type="InterPro" id="IPR025911">
    <property type="entry name" value="ToxN/AbiQ_toxin"/>
</dbReference>
<dbReference type="GO" id="GO:0004521">
    <property type="term" value="F:RNA endonuclease activity"/>
    <property type="evidence" value="ECO:0007669"/>
    <property type="project" value="InterPro"/>
</dbReference>
<dbReference type="InterPro" id="IPR053735">
    <property type="entry name" value="Type_III_TA_endoRNase"/>
</dbReference>
<name>A0A934MP30_9BACL</name>
<dbReference type="EMBL" id="JAELUP010000008">
    <property type="protein sequence ID" value="MBJ6360458.1"/>
    <property type="molecule type" value="Genomic_DNA"/>
</dbReference>